<evidence type="ECO:0000313" key="1">
    <source>
        <dbReference type="EMBL" id="KAI0087946.1"/>
    </source>
</evidence>
<evidence type="ECO:0000313" key="2">
    <source>
        <dbReference type="Proteomes" id="UP001055072"/>
    </source>
</evidence>
<sequence>MQTRNSVLGKRQSSREVVTSPSTPSKSSSASRNGNVLPTPENTPNPKRMKLSETVFDGHNNKENIPPLRIEAINSLAPPTRSRRASRRNSTDQLFSSRRESSLRRYASLSQLPVTPSRALSRPALATPPPTPPSSLQPISSRVRALLRPTCNGSASMSGRETERKLIADFVSSFLRAPPSAPDHSILYISGSPGTGKTALVNALLGEMRDDFSDAAVTVVTVNCMALDSTEALLERLIEEFSDTSKRGTKGGKARKTKETTLQTLDSLLTGATRRSILLLDELDHVASSTSSLTTLFTLVHTHHRILRAIGIANTHTLSTTSAATSMSAMTLTGVHTLHFAPYTPHQLLEIVQARLSTLRDIESNEECDEELTKFLPSPTLTLLTKKVASLTGDVRALLEVLRGAINIAINAVVPKKDSSNPLDVPAPSVLPIHVLEALKAYSPSSSTSRPVGRPAASITRKTNHSEVVAKIEELGLQPRLALMSIVLARKRLDSQLPLSGSLALASASSSRALKRTSSSNILSSTSTGIDIGVLYTYYKTVLSRSEGGVFTPVSRSEFGDLLGMLETVGLVQMSMSSSSPASPSKSKRSLSRTASFGAGASKGSQEIQLVAGVRIEEVCKGLGINDSPSNDTSDVMAEEVRAIWEKERVRISREFKARSSNSISTGLDAFEEALAD</sequence>
<gene>
    <name evidence="1" type="ORF">BDY19DRAFT_891908</name>
</gene>
<keyword evidence="1" id="KW-0378">Hydrolase</keyword>
<protein>
    <submittedName>
        <fullName evidence="1">P-loop containing nucleoside triphosphate hydrolase protein</fullName>
    </submittedName>
</protein>
<dbReference type="Proteomes" id="UP001055072">
    <property type="component" value="Unassembled WGS sequence"/>
</dbReference>
<accession>A0ACB8U135</accession>
<comment type="caution">
    <text evidence="1">The sequence shown here is derived from an EMBL/GenBank/DDBJ whole genome shotgun (WGS) entry which is preliminary data.</text>
</comment>
<proteinExistence type="predicted"/>
<keyword evidence="2" id="KW-1185">Reference proteome</keyword>
<name>A0ACB8U135_9APHY</name>
<dbReference type="EMBL" id="MU274915">
    <property type="protein sequence ID" value="KAI0087946.1"/>
    <property type="molecule type" value="Genomic_DNA"/>
</dbReference>
<reference evidence="1" key="1">
    <citation type="journal article" date="2021" name="Environ. Microbiol.">
        <title>Gene family expansions and transcriptome signatures uncover fungal adaptations to wood decay.</title>
        <authorList>
            <person name="Hage H."/>
            <person name="Miyauchi S."/>
            <person name="Viragh M."/>
            <person name="Drula E."/>
            <person name="Min B."/>
            <person name="Chaduli D."/>
            <person name="Navarro D."/>
            <person name="Favel A."/>
            <person name="Norest M."/>
            <person name="Lesage-Meessen L."/>
            <person name="Balint B."/>
            <person name="Merenyi Z."/>
            <person name="de Eugenio L."/>
            <person name="Morin E."/>
            <person name="Martinez A.T."/>
            <person name="Baldrian P."/>
            <person name="Stursova M."/>
            <person name="Martinez M.J."/>
            <person name="Novotny C."/>
            <person name="Magnuson J.K."/>
            <person name="Spatafora J.W."/>
            <person name="Maurice S."/>
            <person name="Pangilinan J."/>
            <person name="Andreopoulos W."/>
            <person name="LaButti K."/>
            <person name="Hundley H."/>
            <person name="Na H."/>
            <person name="Kuo A."/>
            <person name="Barry K."/>
            <person name="Lipzen A."/>
            <person name="Henrissat B."/>
            <person name="Riley R."/>
            <person name="Ahrendt S."/>
            <person name="Nagy L.G."/>
            <person name="Grigoriev I.V."/>
            <person name="Martin F."/>
            <person name="Rosso M.N."/>
        </authorList>
    </citation>
    <scope>NUCLEOTIDE SEQUENCE</scope>
    <source>
        <strain evidence="1">CBS 384.51</strain>
    </source>
</reference>
<organism evidence="1 2">
    <name type="scientific">Irpex rosettiformis</name>
    <dbReference type="NCBI Taxonomy" id="378272"/>
    <lineage>
        <taxon>Eukaryota</taxon>
        <taxon>Fungi</taxon>
        <taxon>Dikarya</taxon>
        <taxon>Basidiomycota</taxon>
        <taxon>Agaricomycotina</taxon>
        <taxon>Agaricomycetes</taxon>
        <taxon>Polyporales</taxon>
        <taxon>Irpicaceae</taxon>
        <taxon>Irpex</taxon>
    </lineage>
</organism>